<feature type="domain" description="Transposase IS110-like N-terminal" evidence="1">
    <location>
        <begin position="22"/>
        <end position="107"/>
    </location>
</feature>
<evidence type="ECO:0000313" key="2">
    <source>
        <dbReference type="EMBL" id="MCU6793388.1"/>
    </source>
</evidence>
<dbReference type="EMBL" id="JAOQIO010000049">
    <property type="protein sequence ID" value="MCU6793388.1"/>
    <property type="molecule type" value="Genomic_DNA"/>
</dbReference>
<sequence>MKLERWIHEIGQKHHLKNVIIGIDVVMVNPATTKRNKENRDNSPSKSDPKDALVIADVVSRGFYYDFARHADVFQRLQTIMSDREFWITNSVRLQNRIIRWLDIRFPEYFSVFKDWTCKRSLATLKEFPSPQEIDLLSASEVTTAWRKHMKRAAGSTGMKKAAQLIATAKQSIGDTTALLEAKQDFKRLLEEFERIVGVLDTIEKDIGKLLNSIPMAKQLRSILDERSPEQYLQNQGVKILRMSEYM</sequence>
<comment type="caution">
    <text evidence="2">The sequence shown here is derived from an EMBL/GenBank/DDBJ whole genome shotgun (WGS) entry which is preliminary data.</text>
</comment>
<dbReference type="Pfam" id="PF01548">
    <property type="entry name" value="DEDD_Tnp_IS110"/>
    <property type="match status" value="1"/>
</dbReference>
<dbReference type="Proteomes" id="UP001652445">
    <property type="component" value="Unassembled WGS sequence"/>
</dbReference>
<keyword evidence="3" id="KW-1185">Reference proteome</keyword>
<evidence type="ECO:0000313" key="3">
    <source>
        <dbReference type="Proteomes" id="UP001652445"/>
    </source>
</evidence>
<protein>
    <submittedName>
        <fullName evidence="2">IS110 family transposase</fullName>
    </submittedName>
</protein>
<proteinExistence type="predicted"/>
<evidence type="ECO:0000259" key="1">
    <source>
        <dbReference type="Pfam" id="PF01548"/>
    </source>
</evidence>
<dbReference type="RefSeq" id="WP_262684688.1">
    <property type="nucleotide sequence ID" value="NZ_JAOQIO010000049.1"/>
</dbReference>
<name>A0ABT2UFH1_9BACL</name>
<accession>A0ABT2UFH1</accession>
<gene>
    <name evidence="2" type="ORF">OB236_14875</name>
</gene>
<dbReference type="InterPro" id="IPR002525">
    <property type="entry name" value="Transp_IS110-like_N"/>
</dbReference>
<organism evidence="2 3">
    <name type="scientific">Paenibacillus baimaensis</name>
    <dbReference type="NCBI Taxonomy" id="2982185"/>
    <lineage>
        <taxon>Bacteria</taxon>
        <taxon>Bacillati</taxon>
        <taxon>Bacillota</taxon>
        <taxon>Bacilli</taxon>
        <taxon>Bacillales</taxon>
        <taxon>Paenibacillaceae</taxon>
        <taxon>Paenibacillus</taxon>
    </lineage>
</organism>
<reference evidence="2 3" key="1">
    <citation type="submission" date="2022-09" db="EMBL/GenBank/DDBJ databases">
        <authorList>
            <person name="Han X.L."/>
            <person name="Wang Q."/>
            <person name="Lu T."/>
        </authorList>
    </citation>
    <scope>NUCLEOTIDE SEQUENCE [LARGE SCALE GENOMIC DNA]</scope>
    <source>
        <strain evidence="2 3">WQ 127069</strain>
    </source>
</reference>